<keyword evidence="2" id="KW-0040">ANK repeat</keyword>
<sequence>MDFQLQGKTALVIASSQGLGKAIAKQLVEEGANVMITSRNAEKLQLVKDELQKLGKGKVSYLQADITKIEEIKNVVEKTVEDFGGIDLLVNNAGGPPAGSIDTLTDEQWQQSFELNLLSYVRIIRETLPYLRKQGGKIVNIASVSIKEPIPGLLLSNTFRLGIVGLTKTLATELAPENIIINTVAPGRIATDRISFLDQVNAEKLGVTKEEVKQRAEKSIPLGRSGEPEEFAKVVTFLLSGANTYMTGNSYLVDGGMVKSI</sequence>
<dbReference type="PROSITE" id="PS50297">
    <property type="entry name" value="ANK_REP_REGION"/>
    <property type="match status" value="1"/>
</dbReference>
<dbReference type="EMBL" id="JADCLJ010000020">
    <property type="protein sequence ID" value="MBE4908976.1"/>
    <property type="molecule type" value="Genomic_DNA"/>
</dbReference>
<reference evidence="3 4" key="1">
    <citation type="submission" date="2020-10" db="EMBL/GenBank/DDBJ databases">
        <title>Bacillus sp. HD4P25, an endophyte from a halophyte.</title>
        <authorList>
            <person name="Sun J.-Q."/>
        </authorList>
    </citation>
    <scope>NUCLEOTIDE SEQUENCE [LARGE SCALE GENOMIC DNA]</scope>
    <source>
        <strain evidence="3 4">YIM 93174</strain>
    </source>
</reference>
<dbReference type="InterPro" id="IPR002110">
    <property type="entry name" value="Ankyrin_rpt"/>
</dbReference>
<name>A0ABR9QKD6_9BACI</name>
<dbReference type="PROSITE" id="PS50088">
    <property type="entry name" value="ANK_REPEAT"/>
    <property type="match status" value="1"/>
</dbReference>
<dbReference type="Proteomes" id="UP001516662">
    <property type="component" value="Unassembled WGS sequence"/>
</dbReference>
<dbReference type="PRINTS" id="PR00080">
    <property type="entry name" value="SDRFAMILY"/>
</dbReference>
<dbReference type="PANTHER" id="PTHR42879:SF6">
    <property type="entry name" value="NADPH-DEPENDENT REDUCTASE BACG"/>
    <property type="match status" value="1"/>
</dbReference>
<proteinExistence type="inferred from homology"/>
<dbReference type="Pfam" id="PF13561">
    <property type="entry name" value="adh_short_C2"/>
    <property type="match status" value="1"/>
</dbReference>
<dbReference type="InterPro" id="IPR036291">
    <property type="entry name" value="NAD(P)-bd_dom_sf"/>
</dbReference>
<dbReference type="InterPro" id="IPR002347">
    <property type="entry name" value="SDR_fam"/>
</dbReference>
<gene>
    <name evidence="3" type="ORF">IMZ08_12980</name>
</gene>
<dbReference type="PRINTS" id="PR00081">
    <property type="entry name" value="GDHRDH"/>
</dbReference>
<organism evidence="3 4">
    <name type="scientific">Litchfieldia luteola</name>
    <dbReference type="NCBI Taxonomy" id="682179"/>
    <lineage>
        <taxon>Bacteria</taxon>
        <taxon>Bacillati</taxon>
        <taxon>Bacillota</taxon>
        <taxon>Bacilli</taxon>
        <taxon>Bacillales</taxon>
        <taxon>Bacillaceae</taxon>
        <taxon>Litchfieldia</taxon>
    </lineage>
</organism>
<evidence type="ECO:0000313" key="3">
    <source>
        <dbReference type="EMBL" id="MBE4908976.1"/>
    </source>
</evidence>
<dbReference type="RefSeq" id="WP_193537111.1">
    <property type="nucleotide sequence ID" value="NZ_JADCLJ010000020.1"/>
</dbReference>
<evidence type="ECO:0000313" key="4">
    <source>
        <dbReference type="Proteomes" id="UP001516662"/>
    </source>
</evidence>
<evidence type="ECO:0000256" key="2">
    <source>
        <dbReference type="PROSITE-ProRule" id="PRU00023"/>
    </source>
</evidence>
<accession>A0ABR9QKD6</accession>
<comment type="caution">
    <text evidence="3">The sequence shown here is derived from an EMBL/GenBank/DDBJ whole genome shotgun (WGS) entry which is preliminary data.</text>
</comment>
<keyword evidence="4" id="KW-1185">Reference proteome</keyword>
<evidence type="ECO:0000256" key="1">
    <source>
        <dbReference type="ARBA" id="ARBA00006484"/>
    </source>
</evidence>
<feature type="repeat" description="ANK" evidence="2">
    <location>
        <begin position="6"/>
        <end position="39"/>
    </location>
</feature>
<dbReference type="PANTHER" id="PTHR42879">
    <property type="entry name" value="3-OXOACYL-(ACYL-CARRIER-PROTEIN) REDUCTASE"/>
    <property type="match status" value="1"/>
</dbReference>
<dbReference type="SUPFAM" id="SSF51735">
    <property type="entry name" value="NAD(P)-binding Rossmann-fold domains"/>
    <property type="match status" value="1"/>
</dbReference>
<dbReference type="Gene3D" id="3.40.50.720">
    <property type="entry name" value="NAD(P)-binding Rossmann-like Domain"/>
    <property type="match status" value="1"/>
</dbReference>
<protein>
    <submittedName>
        <fullName evidence="3">SDR family oxidoreductase</fullName>
    </submittedName>
</protein>
<comment type="similarity">
    <text evidence="1">Belongs to the short-chain dehydrogenases/reductases (SDR) family.</text>
</comment>
<dbReference type="InterPro" id="IPR050259">
    <property type="entry name" value="SDR"/>
</dbReference>
<dbReference type="CDD" id="cd05344">
    <property type="entry name" value="BKR_like_SDR_like"/>
    <property type="match status" value="1"/>
</dbReference>